<accession>A0A919S0A8</accession>
<dbReference type="RefSeq" id="WP_212904554.1">
    <property type="nucleotide sequence ID" value="NZ_BOPZ01000023.1"/>
</dbReference>
<name>A0A919S0A8_9CLOT</name>
<evidence type="ECO:0000313" key="3">
    <source>
        <dbReference type="Proteomes" id="UP000679179"/>
    </source>
</evidence>
<gene>
    <name evidence="2" type="ORF">CPJCM30710_25360</name>
</gene>
<organism evidence="2 3">
    <name type="scientific">Clostridium polyendosporum</name>
    <dbReference type="NCBI Taxonomy" id="69208"/>
    <lineage>
        <taxon>Bacteria</taxon>
        <taxon>Bacillati</taxon>
        <taxon>Bacillota</taxon>
        <taxon>Clostridia</taxon>
        <taxon>Eubacteriales</taxon>
        <taxon>Clostridiaceae</taxon>
        <taxon>Clostridium</taxon>
    </lineage>
</organism>
<dbReference type="EMBL" id="BOPZ01000023">
    <property type="protein sequence ID" value="GIM29870.1"/>
    <property type="molecule type" value="Genomic_DNA"/>
</dbReference>
<protein>
    <submittedName>
        <fullName evidence="2">Uncharacterized protein</fullName>
    </submittedName>
</protein>
<feature type="coiled-coil region" evidence="1">
    <location>
        <begin position="56"/>
        <end position="83"/>
    </location>
</feature>
<evidence type="ECO:0000313" key="2">
    <source>
        <dbReference type="EMBL" id="GIM29870.1"/>
    </source>
</evidence>
<dbReference type="GO" id="GO:0043937">
    <property type="term" value="P:regulation of sporulation"/>
    <property type="evidence" value="ECO:0007669"/>
    <property type="project" value="InterPro"/>
</dbReference>
<dbReference type="GO" id="GO:0046983">
    <property type="term" value="F:protein dimerization activity"/>
    <property type="evidence" value="ECO:0007669"/>
    <property type="project" value="InterPro"/>
</dbReference>
<sequence>MEELRQELHKYIEEVGISNLTNEKTVQLSQKLDIEVVEAMKKINNKINFERVLSVEKNYKLEVEVLKGEVERLKEENVNLRMAVCDVYMKNLGLKKIVDNYQCLEKFHELGVIVVHGR</sequence>
<dbReference type="Pfam" id="PF09388">
    <property type="entry name" value="SpoOE-like"/>
    <property type="match status" value="1"/>
</dbReference>
<reference evidence="2" key="1">
    <citation type="submission" date="2021-03" db="EMBL/GenBank/DDBJ databases">
        <title>Taxonomic study of Clostridium polyendosporum from meadow-gley soil under rice.</title>
        <authorList>
            <person name="Kobayashi H."/>
            <person name="Tanizawa Y."/>
            <person name="Yagura M."/>
        </authorList>
    </citation>
    <scope>NUCLEOTIDE SEQUENCE</scope>
    <source>
        <strain evidence="2">JCM 30710</strain>
    </source>
</reference>
<proteinExistence type="predicted"/>
<dbReference type="Gene3D" id="4.10.280.10">
    <property type="entry name" value="Helix-loop-helix DNA-binding domain"/>
    <property type="match status" value="1"/>
</dbReference>
<keyword evidence="3" id="KW-1185">Reference proteome</keyword>
<keyword evidence="1" id="KW-0175">Coiled coil</keyword>
<dbReference type="Proteomes" id="UP000679179">
    <property type="component" value="Unassembled WGS sequence"/>
</dbReference>
<evidence type="ECO:0000256" key="1">
    <source>
        <dbReference type="SAM" id="Coils"/>
    </source>
</evidence>
<dbReference type="InterPro" id="IPR018540">
    <property type="entry name" value="Spo0E-like"/>
</dbReference>
<dbReference type="InterPro" id="IPR036638">
    <property type="entry name" value="HLH_DNA-bd_sf"/>
</dbReference>
<comment type="caution">
    <text evidence="2">The sequence shown here is derived from an EMBL/GenBank/DDBJ whole genome shotgun (WGS) entry which is preliminary data.</text>
</comment>
<dbReference type="InterPro" id="IPR037208">
    <property type="entry name" value="Spo0E-like_sf"/>
</dbReference>
<dbReference type="AlphaFoldDB" id="A0A919S0A8"/>
<dbReference type="SUPFAM" id="SSF140500">
    <property type="entry name" value="BAS1536-like"/>
    <property type="match status" value="1"/>
</dbReference>